<feature type="region of interest" description="Disordered" evidence="1">
    <location>
        <begin position="1"/>
        <end position="69"/>
    </location>
</feature>
<dbReference type="Proteomes" id="UP000030685">
    <property type="component" value="Unassembled WGS sequence"/>
</dbReference>
<protein>
    <submittedName>
        <fullName evidence="2">Uncharacterized protein</fullName>
    </submittedName>
</protein>
<proteinExistence type="predicted"/>
<sequence length="69" mass="7452">MAQQERHSQGVWLDGRIPQSAQKPGDSSRKGSSWLEGSLAPRKCLNDVTALSNATTANRSRTTKPTNAT</sequence>
<gene>
    <name evidence="2" type="ORF">FOIG_09658</name>
</gene>
<evidence type="ECO:0000313" key="2">
    <source>
        <dbReference type="EMBL" id="EXL98098.1"/>
    </source>
</evidence>
<dbReference type="HOGENOM" id="CLU_2776022_0_0_1"/>
<accession>X0JA47</accession>
<dbReference type="RefSeq" id="XP_031060188.1">
    <property type="nucleotide sequence ID" value="XM_031209937.1"/>
</dbReference>
<dbReference type="GeneID" id="42034833"/>
<feature type="compositionally biased region" description="Polar residues" evidence="1">
    <location>
        <begin position="49"/>
        <end position="69"/>
    </location>
</feature>
<reference evidence="2" key="1">
    <citation type="submission" date="2011-11" db="EMBL/GenBank/DDBJ databases">
        <title>The Genome Sequence of Fusarium oxysporum II5.</title>
        <authorList>
            <consortium name="The Broad Institute Genome Sequencing Platform"/>
            <person name="Ma L.-J."/>
            <person name="Gale L.R."/>
            <person name="Schwartz D.C."/>
            <person name="Zhou S."/>
            <person name="Corby-Kistler H."/>
            <person name="Young S.K."/>
            <person name="Zeng Q."/>
            <person name="Gargeya S."/>
            <person name="Fitzgerald M."/>
            <person name="Haas B."/>
            <person name="Abouelleil A."/>
            <person name="Alvarado L."/>
            <person name="Arachchi H.M."/>
            <person name="Berlin A."/>
            <person name="Brown A."/>
            <person name="Chapman S.B."/>
            <person name="Chen Z."/>
            <person name="Dunbar C."/>
            <person name="Freedman E."/>
            <person name="Gearin G."/>
            <person name="Goldberg J."/>
            <person name="Griggs A."/>
            <person name="Gujja S."/>
            <person name="Heiman D."/>
            <person name="Howarth C."/>
            <person name="Larson L."/>
            <person name="Lui A."/>
            <person name="MacDonald P.J.P."/>
            <person name="Montmayeur A."/>
            <person name="Murphy C."/>
            <person name="Neiman D."/>
            <person name="Pearson M."/>
            <person name="Priest M."/>
            <person name="Roberts A."/>
            <person name="Saif S."/>
            <person name="Shea T."/>
            <person name="Shenoy N."/>
            <person name="Sisk P."/>
            <person name="Stolte C."/>
            <person name="Sykes S."/>
            <person name="Wortman J."/>
            <person name="Nusbaum C."/>
            <person name="Birren B."/>
        </authorList>
    </citation>
    <scope>NUCLEOTIDE SEQUENCE [LARGE SCALE GENOMIC DNA]</scope>
    <source>
        <strain evidence="2">54006</strain>
    </source>
</reference>
<dbReference type="AlphaFoldDB" id="X0JA47"/>
<reference evidence="2" key="2">
    <citation type="submission" date="2012-05" db="EMBL/GenBank/DDBJ databases">
        <title>The Genome Annotation of Fusarium oxysporum II5.</title>
        <authorList>
            <consortium name="The Broad Institute Genomics Platform"/>
            <person name="Ma L.-J."/>
            <person name="Corby-Kistler H."/>
            <person name="Broz K."/>
            <person name="Gale L.R."/>
            <person name="Jonkers W."/>
            <person name="O'Donnell K."/>
            <person name="Ploetz R."/>
            <person name="Steinberg C."/>
            <person name="Schwartz D.C."/>
            <person name="VanEtten H."/>
            <person name="Zhou S."/>
            <person name="Young S.K."/>
            <person name="Zeng Q."/>
            <person name="Gargeya S."/>
            <person name="Fitzgerald M."/>
            <person name="Abouelleil A."/>
            <person name="Alvarado L."/>
            <person name="Chapman S.B."/>
            <person name="Gainer-Dewar J."/>
            <person name="Goldberg J."/>
            <person name="Griggs A."/>
            <person name="Gujja S."/>
            <person name="Hansen M."/>
            <person name="Howarth C."/>
            <person name="Imamovic A."/>
            <person name="Ireland A."/>
            <person name="Larimer J."/>
            <person name="McCowan C."/>
            <person name="Murphy C."/>
            <person name="Pearson M."/>
            <person name="Poon T.W."/>
            <person name="Priest M."/>
            <person name="Roberts A."/>
            <person name="Saif S."/>
            <person name="Shea T."/>
            <person name="Sykes S."/>
            <person name="Wortman J."/>
            <person name="Nusbaum C."/>
            <person name="Birren B."/>
        </authorList>
    </citation>
    <scope>NUCLEOTIDE SEQUENCE</scope>
    <source>
        <strain evidence="2">54006</strain>
    </source>
</reference>
<dbReference type="VEuPathDB" id="FungiDB:FOIG_09658"/>
<evidence type="ECO:0000256" key="1">
    <source>
        <dbReference type="SAM" id="MobiDB-lite"/>
    </source>
</evidence>
<dbReference type="EMBL" id="JH658287">
    <property type="protein sequence ID" value="EXL98098.1"/>
    <property type="molecule type" value="Genomic_DNA"/>
</dbReference>
<organism evidence="2">
    <name type="scientific">Fusarium odoratissimum (strain NRRL 54006)</name>
    <dbReference type="NCBI Taxonomy" id="1089451"/>
    <lineage>
        <taxon>Eukaryota</taxon>
        <taxon>Fungi</taxon>
        <taxon>Dikarya</taxon>
        <taxon>Ascomycota</taxon>
        <taxon>Pezizomycotina</taxon>
        <taxon>Sordariomycetes</taxon>
        <taxon>Hypocreomycetidae</taxon>
        <taxon>Hypocreales</taxon>
        <taxon>Nectriaceae</taxon>
        <taxon>Fusarium</taxon>
        <taxon>Fusarium oxysporum species complex</taxon>
        <taxon>Fusarium oxysporum f. sp. cubense (strain race 4)</taxon>
    </lineage>
</organism>
<name>X0JA47_FUSO5</name>